<dbReference type="Proteomes" id="UP000631114">
    <property type="component" value="Unassembled WGS sequence"/>
</dbReference>
<keyword evidence="4" id="KW-1185">Reference proteome</keyword>
<dbReference type="InterPro" id="IPR036291">
    <property type="entry name" value="NAD(P)-bd_dom_sf"/>
</dbReference>
<gene>
    <name evidence="3" type="ORF">IFM89_006466</name>
</gene>
<protein>
    <submittedName>
        <fullName evidence="3">Uncharacterized protein</fullName>
    </submittedName>
</protein>
<dbReference type="Pfam" id="PF13561">
    <property type="entry name" value="adh_short_C2"/>
    <property type="match status" value="1"/>
</dbReference>
<evidence type="ECO:0000313" key="4">
    <source>
        <dbReference type="Proteomes" id="UP000631114"/>
    </source>
</evidence>
<accession>A0A835ILA0</accession>
<dbReference type="InterPro" id="IPR002347">
    <property type="entry name" value="SDR_fam"/>
</dbReference>
<evidence type="ECO:0000256" key="1">
    <source>
        <dbReference type="ARBA" id="ARBA00006484"/>
    </source>
</evidence>
<comment type="caution">
    <text evidence="3">The sequence shown here is derived from an EMBL/GenBank/DDBJ whole genome shotgun (WGS) entry which is preliminary data.</text>
</comment>
<comment type="similarity">
    <text evidence="1">Belongs to the short-chain dehydrogenases/reductases (SDR) family.</text>
</comment>
<name>A0A835ILA0_9MAGN</name>
<dbReference type="PANTHER" id="PTHR43180:SF30">
    <property type="entry name" value="MOMILACTONE A SYNTHASE"/>
    <property type="match status" value="1"/>
</dbReference>
<proteinExistence type="inferred from homology"/>
<organism evidence="3 4">
    <name type="scientific">Coptis chinensis</name>
    <dbReference type="NCBI Taxonomy" id="261450"/>
    <lineage>
        <taxon>Eukaryota</taxon>
        <taxon>Viridiplantae</taxon>
        <taxon>Streptophyta</taxon>
        <taxon>Embryophyta</taxon>
        <taxon>Tracheophyta</taxon>
        <taxon>Spermatophyta</taxon>
        <taxon>Magnoliopsida</taxon>
        <taxon>Ranunculales</taxon>
        <taxon>Ranunculaceae</taxon>
        <taxon>Coptidoideae</taxon>
        <taxon>Coptis</taxon>
    </lineage>
</organism>
<dbReference type="SUPFAM" id="SSF51735">
    <property type="entry name" value="NAD(P)-binding Rossmann-fold domains"/>
    <property type="match status" value="1"/>
</dbReference>
<keyword evidence="2" id="KW-0560">Oxidoreductase</keyword>
<evidence type="ECO:0000256" key="2">
    <source>
        <dbReference type="ARBA" id="ARBA00023002"/>
    </source>
</evidence>
<dbReference type="Gene3D" id="3.40.50.720">
    <property type="entry name" value="NAD(P)-binding Rossmann-like Domain"/>
    <property type="match status" value="1"/>
</dbReference>
<reference evidence="3 4" key="1">
    <citation type="submission" date="2020-10" db="EMBL/GenBank/DDBJ databases">
        <title>The Coptis chinensis genome and diversification of protoberbering-type alkaloids.</title>
        <authorList>
            <person name="Wang B."/>
            <person name="Shu S."/>
            <person name="Song C."/>
            <person name="Liu Y."/>
        </authorList>
    </citation>
    <scope>NUCLEOTIDE SEQUENCE [LARGE SCALE GENOMIC DNA]</scope>
    <source>
        <strain evidence="3">HL-2020</strain>
        <tissue evidence="3">Leaf</tissue>
    </source>
</reference>
<sequence>MKNLAAELGQYRIWVNSVSPYAVTTSIANKIGRVNAMKGEALMQAIRNLKETCIKIDDVVNAALYLASDDANYVSGLTLLLMEDYVRIYIKFPII</sequence>
<dbReference type="OrthoDB" id="1393670at2759"/>
<dbReference type="GO" id="GO:0016491">
    <property type="term" value="F:oxidoreductase activity"/>
    <property type="evidence" value="ECO:0007669"/>
    <property type="project" value="UniProtKB-KW"/>
</dbReference>
<dbReference type="AlphaFoldDB" id="A0A835ILA0"/>
<evidence type="ECO:0000313" key="3">
    <source>
        <dbReference type="EMBL" id="KAF9619279.1"/>
    </source>
</evidence>
<dbReference type="PANTHER" id="PTHR43180">
    <property type="entry name" value="3-OXOACYL-(ACYL-CARRIER-PROTEIN) REDUCTASE (AFU_ORTHOLOGUE AFUA_6G11210)"/>
    <property type="match status" value="1"/>
</dbReference>
<dbReference type="EMBL" id="JADFTS010000002">
    <property type="protein sequence ID" value="KAF9619279.1"/>
    <property type="molecule type" value="Genomic_DNA"/>
</dbReference>